<dbReference type="InterPro" id="IPR001525">
    <property type="entry name" value="C5_MeTfrase"/>
</dbReference>
<keyword evidence="3 5" id="KW-0949">S-adenosyl-L-methionine</keyword>
<dbReference type="Gene3D" id="3.40.50.150">
    <property type="entry name" value="Vaccinia Virus protein VP39"/>
    <property type="match status" value="1"/>
</dbReference>
<dbReference type="EC" id="2.1.1.37" evidence="7"/>
<comment type="similarity">
    <text evidence="5 6">Belongs to the class I-like SAM-binding methyltransferase superfamily. C5-methyltransferase family.</text>
</comment>
<dbReference type="NCBIfam" id="TIGR00675">
    <property type="entry name" value="dcm"/>
    <property type="match status" value="1"/>
</dbReference>
<gene>
    <name evidence="9" type="ORF">E3O44_15790</name>
</gene>
<keyword evidence="10" id="KW-1185">Reference proteome</keyword>
<evidence type="ECO:0000256" key="3">
    <source>
        <dbReference type="ARBA" id="ARBA00022691"/>
    </source>
</evidence>
<comment type="catalytic activity">
    <reaction evidence="7">
        <text>a 2'-deoxycytidine in DNA + S-adenosyl-L-methionine = a 5-methyl-2'-deoxycytidine in DNA + S-adenosyl-L-homocysteine + H(+)</text>
        <dbReference type="Rhea" id="RHEA:13681"/>
        <dbReference type="Rhea" id="RHEA-COMP:11369"/>
        <dbReference type="Rhea" id="RHEA-COMP:11370"/>
        <dbReference type="ChEBI" id="CHEBI:15378"/>
        <dbReference type="ChEBI" id="CHEBI:57856"/>
        <dbReference type="ChEBI" id="CHEBI:59789"/>
        <dbReference type="ChEBI" id="CHEBI:85452"/>
        <dbReference type="ChEBI" id="CHEBI:85454"/>
        <dbReference type="EC" id="2.1.1.37"/>
    </reaction>
</comment>
<evidence type="ECO:0000313" key="10">
    <source>
        <dbReference type="Proteomes" id="UP000297608"/>
    </source>
</evidence>
<evidence type="ECO:0000256" key="6">
    <source>
        <dbReference type="RuleBase" id="RU000416"/>
    </source>
</evidence>
<dbReference type="PROSITE" id="PS00094">
    <property type="entry name" value="C5_MTASE_1"/>
    <property type="match status" value="1"/>
</dbReference>
<dbReference type="Proteomes" id="UP000297608">
    <property type="component" value="Unassembled WGS sequence"/>
</dbReference>
<dbReference type="Pfam" id="PF00145">
    <property type="entry name" value="DNA_methylase"/>
    <property type="match status" value="1"/>
</dbReference>
<dbReference type="GO" id="GO:0032259">
    <property type="term" value="P:methylation"/>
    <property type="evidence" value="ECO:0007669"/>
    <property type="project" value="UniProtKB-KW"/>
</dbReference>
<name>A0ABY2IC08_9MICO</name>
<dbReference type="InterPro" id="IPR018117">
    <property type="entry name" value="C5_DNA_meth_AS"/>
</dbReference>
<keyword evidence="2 5" id="KW-0808">Transferase</keyword>
<dbReference type="InterPro" id="IPR050390">
    <property type="entry name" value="C5-Methyltransferase"/>
</dbReference>
<comment type="caution">
    <text evidence="9">The sequence shown here is derived from an EMBL/GenBank/DDBJ whole genome shotgun (WGS) entry which is preliminary data.</text>
</comment>
<dbReference type="Gene3D" id="3.90.120.10">
    <property type="entry name" value="DNA Methylase, subunit A, domain 2"/>
    <property type="match status" value="1"/>
</dbReference>
<sequence length="513" mass="56150">MNAASIAQTSGAFTYVDLFAGCGGLSLGLRRAGGTHVMAVEKSPMASETYFKNQLNRSNFEWRKHLERGVTEQGAHGLIVGTVESLLDDAATMSRMAHAQLDLVAGGPPCQGFSLAGRRRSSDPRNQLAWQFLRFVDATNPRFVIIENVVGMHRKFHATSSQSPFDSLRKALAEQGTKGYRVQGVLVNAKHYGAPQSRPRMMLIGVREDVAQELGVVPSTSILESGFSDESPFVAKSLLPRGRVIRNEVRTVAEAIGDLDPGIDHMERLGPKTGYIEEISDSARWHLTAADVRSDGREARRANTELRSHRPSTVQLFRLLKILKRYQAVAAARKAKMGDFTDEASAPLREIMARIDFPVSSPDGILKAENEAAFFQLIRDHLTLKHSQTVLDWTEPSRTVVTIPDDYIHPLLPRTFSVRELARLQGFPDAFEFYGKVTTGGESRRVDVPQYSQVGNAVSPFVGTALGSMVSGYVKKLAVGTFPVVESPDIDPLTAGLQPTGDGAPEHPNAYLA</sequence>
<evidence type="ECO:0000256" key="1">
    <source>
        <dbReference type="ARBA" id="ARBA00022603"/>
    </source>
</evidence>
<dbReference type="GO" id="GO:0008168">
    <property type="term" value="F:methyltransferase activity"/>
    <property type="evidence" value="ECO:0007669"/>
    <property type="project" value="UniProtKB-KW"/>
</dbReference>
<evidence type="ECO:0000256" key="2">
    <source>
        <dbReference type="ARBA" id="ARBA00022679"/>
    </source>
</evidence>
<dbReference type="InterPro" id="IPR029063">
    <property type="entry name" value="SAM-dependent_MTases_sf"/>
</dbReference>
<dbReference type="PANTHER" id="PTHR10629:SF52">
    <property type="entry name" value="DNA (CYTOSINE-5)-METHYLTRANSFERASE 1"/>
    <property type="match status" value="1"/>
</dbReference>
<proteinExistence type="inferred from homology"/>
<dbReference type="PRINTS" id="PR00105">
    <property type="entry name" value="C5METTRFRASE"/>
</dbReference>
<keyword evidence="1 5" id="KW-0489">Methyltransferase</keyword>
<dbReference type="SUPFAM" id="SSF53335">
    <property type="entry name" value="S-adenosyl-L-methionine-dependent methyltransferases"/>
    <property type="match status" value="1"/>
</dbReference>
<feature type="active site" evidence="5">
    <location>
        <position position="110"/>
    </location>
</feature>
<organism evidence="9 10">
    <name type="scientific">Cryobacterium algoricola</name>
    <dbReference type="NCBI Taxonomy" id="1259183"/>
    <lineage>
        <taxon>Bacteria</taxon>
        <taxon>Bacillati</taxon>
        <taxon>Actinomycetota</taxon>
        <taxon>Actinomycetes</taxon>
        <taxon>Micrococcales</taxon>
        <taxon>Microbacteriaceae</taxon>
        <taxon>Cryobacterium</taxon>
    </lineage>
</organism>
<evidence type="ECO:0000256" key="5">
    <source>
        <dbReference type="PROSITE-ProRule" id="PRU01016"/>
    </source>
</evidence>
<dbReference type="PROSITE" id="PS51679">
    <property type="entry name" value="SAM_MT_C5"/>
    <property type="match status" value="1"/>
</dbReference>
<dbReference type="RefSeq" id="WP_134535735.1">
    <property type="nucleotide sequence ID" value="NZ_SOFG01000022.1"/>
</dbReference>
<keyword evidence="4" id="KW-0680">Restriction system</keyword>
<evidence type="ECO:0000313" key="9">
    <source>
        <dbReference type="EMBL" id="TFB84294.1"/>
    </source>
</evidence>
<accession>A0ABY2IC08</accession>
<evidence type="ECO:0000256" key="8">
    <source>
        <dbReference type="SAM" id="MobiDB-lite"/>
    </source>
</evidence>
<protein>
    <recommendedName>
        <fullName evidence="7">Cytosine-specific methyltransferase</fullName>
        <ecNumber evidence="7">2.1.1.37</ecNumber>
    </recommendedName>
</protein>
<dbReference type="PANTHER" id="PTHR10629">
    <property type="entry name" value="CYTOSINE-SPECIFIC METHYLTRANSFERASE"/>
    <property type="match status" value="1"/>
</dbReference>
<reference evidence="9 10" key="1">
    <citation type="submission" date="2019-03" db="EMBL/GenBank/DDBJ databases">
        <title>Genomics of glacier-inhabiting Cryobacterium strains.</title>
        <authorList>
            <person name="Liu Q."/>
            <person name="Xin Y.-H."/>
        </authorList>
    </citation>
    <scope>NUCLEOTIDE SEQUENCE [LARGE SCALE GENOMIC DNA]</scope>
    <source>
        <strain evidence="9 10">MDB2-B</strain>
    </source>
</reference>
<feature type="region of interest" description="Disordered" evidence="8">
    <location>
        <begin position="493"/>
        <end position="513"/>
    </location>
</feature>
<evidence type="ECO:0000256" key="7">
    <source>
        <dbReference type="RuleBase" id="RU000417"/>
    </source>
</evidence>
<evidence type="ECO:0000256" key="4">
    <source>
        <dbReference type="ARBA" id="ARBA00022747"/>
    </source>
</evidence>
<dbReference type="EMBL" id="SOFG01000022">
    <property type="protein sequence ID" value="TFB84294.1"/>
    <property type="molecule type" value="Genomic_DNA"/>
</dbReference>